<dbReference type="EMBL" id="LUTY01000913">
    <property type="protein sequence ID" value="OAD22495.1"/>
    <property type="molecule type" value="Genomic_DNA"/>
</dbReference>
<protein>
    <submittedName>
        <fullName evidence="1">Uncharacterized protein</fullName>
    </submittedName>
</protein>
<organism evidence="1 2">
    <name type="scientific">Candidatus Thiomargarita nelsonii</name>
    <dbReference type="NCBI Taxonomy" id="1003181"/>
    <lineage>
        <taxon>Bacteria</taxon>
        <taxon>Pseudomonadati</taxon>
        <taxon>Pseudomonadota</taxon>
        <taxon>Gammaproteobacteria</taxon>
        <taxon>Thiotrichales</taxon>
        <taxon>Thiotrichaceae</taxon>
        <taxon>Thiomargarita</taxon>
    </lineage>
</organism>
<sequence>PMGGPVGDIHSALSSIRHVLPEHDVQTHLDEWVPRAQQALAAEQKRFCLENEDEAGG</sequence>
<reference evidence="1 2" key="1">
    <citation type="submission" date="2016-05" db="EMBL/GenBank/DDBJ databases">
        <title>Single-cell genome of chain-forming Candidatus Thiomargarita nelsonii and comparison to other large sulfur-oxidizing bacteria.</title>
        <authorList>
            <person name="Winkel M."/>
            <person name="Salman V."/>
            <person name="Woyke T."/>
            <person name="Schulz-Vogt H."/>
            <person name="Richter M."/>
            <person name="Flood B."/>
            <person name="Bailey J."/>
            <person name="Amann R."/>
            <person name="Mussmann M."/>
        </authorList>
    </citation>
    <scope>NUCLEOTIDE SEQUENCE [LARGE SCALE GENOMIC DNA]</scope>
    <source>
        <strain evidence="1 2">THI036</strain>
    </source>
</reference>
<evidence type="ECO:0000313" key="2">
    <source>
        <dbReference type="Proteomes" id="UP000076962"/>
    </source>
</evidence>
<evidence type="ECO:0000313" key="1">
    <source>
        <dbReference type="EMBL" id="OAD22495.1"/>
    </source>
</evidence>
<dbReference type="Proteomes" id="UP000076962">
    <property type="component" value="Unassembled WGS sequence"/>
</dbReference>
<dbReference type="AlphaFoldDB" id="A0A176S3A9"/>
<gene>
    <name evidence="1" type="ORF">THIOM_001699</name>
</gene>
<name>A0A176S3A9_9GAMM</name>
<feature type="non-terminal residue" evidence="1">
    <location>
        <position position="1"/>
    </location>
</feature>
<proteinExistence type="predicted"/>
<accession>A0A176S3A9</accession>
<comment type="caution">
    <text evidence="1">The sequence shown here is derived from an EMBL/GenBank/DDBJ whole genome shotgun (WGS) entry which is preliminary data.</text>
</comment>
<keyword evidence="2" id="KW-1185">Reference proteome</keyword>